<feature type="compositionally biased region" description="Basic and acidic residues" evidence="1">
    <location>
        <begin position="21"/>
        <end position="52"/>
    </location>
</feature>
<proteinExistence type="predicted"/>
<dbReference type="AlphaFoldDB" id="A0A8H3G0D3"/>
<sequence>MASLQHRNGGCYGRTGAEKLSTVEEGKTMDKAAADNMDEIRERDGEPNFERETKLAKKAQDITTMNGSGES</sequence>
<protein>
    <submittedName>
        <fullName evidence="2">Uncharacterized protein</fullName>
    </submittedName>
</protein>
<reference evidence="2" key="1">
    <citation type="submission" date="2021-03" db="EMBL/GenBank/DDBJ databases">
        <authorList>
            <person name="Tagirdzhanova G."/>
        </authorList>
    </citation>
    <scope>NUCLEOTIDE SEQUENCE</scope>
</reference>
<evidence type="ECO:0000256" key="1">
    <source>
        <dbReference type="SAM" id="MobiDB-lite"/>
    </source>
</evidence>
<name>A0A8H3G0D3_9LECA</name>
<comment type="caution">
    <text evidence="2">The sequence shown here is derived from an EMBL/GenBank/DDBJ whole genome shotgun (WGS) entry which is preliminary data.</text>
</comment>
<organism evidence="2 3">
    <name type="scientific">Imshaugia aleurites</name>
    <dbReference type="NCBI Taxonomy" id="172621"/>
    <lineage>
        <taxon>Eukaryota</taxon>
        <taxon>Fungi</taxon>
        <taxon>Dikarya</taxon>
        <taxon>Ascomycota</taxon>
        <taxon>Pezizomycotina</taxon>
        <taxon>Lecanoromycetes</taxon>
        <taxon>OSLEUM clade</taxon>
        <taxon>Lecanoromycetidae</taxon>
        <taxon>Lecanorales</taxon>
        <taxon>Lecanorineae</taxon>
        <taxon>Parmeliaceae</taxon>
        <taxon>Imshaugia</taxon>
    </lineage>
</organism>
<evidence type="ECO:0000313" key="2">
    <source>
        <dbReference type="EMBL" id="CAF9930831.1"/>
    </source>
</evidence>
<accession>A0A8H3G0D3</accession>
<feature type="region of interest" description="Disordered" evidence="1">
    <location>
        <begin position="1"/>
        <end position="52"/>
    </location>
</feature>
<gene>
    <name evidence="2" type="ORF">IMSHALPRED_008289</name>
</gene>
<keyword evidence="3" id="KW-1185">Reference proteome</keyword>
<dbReference type="Proteomes" id="UP000664534">
    <property type="component" value="Unassembled WGS sequence"/>
</dbReference>
<evidence type="ECO:0000313" key="3">
    <source>
        <dbReference type="Proteomes" id="UP000664534"/>
    </source>
</evidence>
<dbReference type="EMBL" id="CAJPDT010000059">
    <property type="protein sequence ID" value="CAF9930831.1"/>
    <property type="molecule type" value="Genomic_DNA"/>
</dbReference>